<dbReference type="SUPFAM" id="SSF56112">
    <property type="entry name" value="Protein kinase-like (PK-like)"/>
    <property type="match status" value="1"/>
</dbReference>
<comment type="catalytic activity">
    <reaction evidence="13">
        <text>L-seryl-[protein] + ATP = O-phospho-L-seryl-[protein] + ADP + H(+)</text>
        <dbReference type="Rhea" id="RHEA:17989"/>
        <dbReference type="Rhea" id="RHEA-COMP:9863"/>
        <dbReference type="Rhea" id="RHEA-COMP:11604"/>
        <dbReference type="ChEBI" id="CHEBI:15378"/>
        <dbReference type="ChEBI" id="CHEBI:29999"/>
        <dbReference type="ChEBI" id="CHEBI:30616"/>
        <dbReference type="ChEBI" id="CHEBI:83421"/>
        <dbReference type="ChEBI" id="CHEBI:456216"/>
        <dbReference type="EC" id="2.7.11.1"/>
    </reaction>
</comment>
<dbReference type="AlphaFoldDB" id="A0A0D9XUA5"/>
<dbReference type="Gene3D" id="3.30.200.20">
    <property type="entry name" value="Phosphorylase Kinase, domain 1"/>
    <property type="match status" value="1"/>
</dbReference>
<dbReference type="InterPro" id="IPR011009">
    <property type="entry name" value="Kinase-like_dom_sf"/>
</dbReference>
<dbReference type="Pfam" id="PF00560">
    <property type="entry name" value="LRR_1"/>
    <property type="match status" value="2"/>
</dbReference>
<dbReference type="EnsemblPlants" id="LPERR11G16450.1">
    <property type="protein sequence ID" value="LPERR11G16450.1"/>
    <property type="gene ID" value="LPERR11G16450"/>
</dbReference>
<feature type="chain" id="PRO_5002350314" description="non-specific serine/threonine protein kinase" evidence="16">
    <location>
        <begin position="28"/>
        <end position="681"/>
    </location>
</feature>
<evidence type="ECO:0000313" key="18">
    <source>
        <dbReference type="EnsemblPlants" id="LPERR11G16450.1"/>
    </source>
</evidence>
<dbReference type="Gramene" id="LPERR11G16450.1">
    <property type="protein sequence ID" value="LPERR11G16450.1"/>
    <property type="gene ID" value="LPERR11G16450"/>
</dbReference>
<evidence type="ECO:0000256" key="16">
    <source>
        <dbReference type="SAM" id="SignalP"/>
    </source>
</evidence>
<dbReference type="FunFam" id="3.80.10.10:FF:000041">
    <property type="entry name" value="LRR receptor-like serine/threonine-protein kinase ERECTA"/>
    <property type="match status" value="1"/>
</dbReference>
<reference evidence="18" key="3">
    <citation type="submission" date="2015-04" db="UniProtKB">
        <authorList>
            <consortium name="EnsemblPlants"/>
        </authorList>
    </citation>
    <scope>IDENTIFICATION</scope>
</reference>
<dbReference type="Gene3D" id="1.10.510.10">
    <property type="entry name" value="Transferase(Phosphotransferase) domain 1"/>
    <property type="match status" value="1"/>
</dbReference>
<keyword evidence="10 15" id="KW-0472">Membrane</keyword>
<evidence type="ECO:0000256" key="5">
    <source>
        <dbReference type="ARBA" id="ARBA00022692"/>
    </source>
</evidence>
<evidence type="ECO:0000256" key="3">
    <source>
        <dbReference type="ARBA" id="ARBA00022527"/>
    </source>
</evidence>
<evidence type="ECO:0000256" key="6">
    <source>
        <dbReference type="ARBA" id="ARBA00022729"/>
    </source>
</evidence>
<evidence type="ECO:0000256" key="4">
    <source>
        <dbReference type="ARBA" id="ARBA00022614"/>
    </source>
</evidence>
<dbReference type="Pfam" id="PF08263">
    <property type="entry name" value="LRRNT_2"/>
    <property type="match status" value="1"/>
</dbReference>
<keyword evidence="6 16" id="KW-0732">Signal</keyword>
<reference evidence="18 19" key="1">
    <citation type="submission" date="2012-08" db="EMBL/GenBank/DDBJ databases">
        <title>Oryza genome evolution.</title>
        <authorList>
            <person name="Wing R.A."/>
        </authorList>
    </citation>
    <scope>NUCLEOTIDE SEQUENCE</scope>
</reference>
<sequence length="681" mass="72023">MVTLLLSFRLSSLSPLLLLAAAVAVIAVDPPNAAVAPPETEAAALLRLKASLIDPTNALSSWSPTSPSLPCNGTNPWPRLQCYNGVLIGLRLANLDLSGDFDFAALSRLQGLHSINLMRNNFSGQLPASLASVRGLRALYLSHNHFTGKLPGEVFASMGWLKKLYLDNNNLSGELPSPAIAAAPRLLELHLDHNRIEGPVPEKLPATLRLFNVSHNRLTGILPVAVAARFDSSAFASNPGLCGAVGSDPGACTAASPSPTVRTAMPPMSPADYFAVQEETSVFVVLGIILLVVLLVSGAMVLMLRQDNERSNSSPSLPPLPQQQLSIPVTMANNNNNNNASQDGSNSSGRRSKVAEFVLMSEVAGEFGLPELMKATAEVLGNGTLGSAYKAAMRNGVTVAVKRMRDMNRVGRVEFEEHLQMLGELRHPNVLAPIGYHFRKEEKLIVSEFMPRGSLLYVLHGDQSPERVVLDWSARLKIAVGVARGMAYLHEKLGIPAMRLVSMDGADFDAPPPPPPHGNLKSGNILLDADLNPRLVDYGFFPLVNTSQAPHAMFAFRSPESSTAAAAAGGGSRGGGAVSARSDVYCLGVVLLEMVTGRFPAQYLVNARGGTDVVQWAAAAVADGVEHELVDPVVVAGGNAAAMAAARLLRVGVQCAVAEPECRPNMAEAARMVEQVAAGAS</sequence>
<dbReference type="GO" id="GO:0016020">
    <property type="term" value="C:membrane"/>
    <property type="evidence" value="ECO:0007669"/>
    <property type="project" value="UniProtKB-SubCell"/>
</dbReference>
<dbReference type="InterPro" id="IPR032675">
    <property type="entry name" value="LRR_dom_sf"/>
</dbReference>
<dbReference type="SUPFAM" id="SSF52058">
    <property type="entry name" value="L domain-like"/>
    <property type="match status" value="1"/>
</dbReference>
<dbReference type="STRING" id="77586.A0A0D9XUA5"/>
<evidence type="ECO:0000256" key="14">
    <source>
        <dbReference type="SAM" id="MobiDB-lite"/>
    </source>
</evidence>
<dbReference type="EC" id="2.7.11.1" evidence="2"/>
<protein>
    <recommendedName>
        <fullName evidence="2">non-specific serine/threonine protein kinase</fullName>
        <ecNumber evidence="2">2.7.11.1</ecNumber>
    </recommendedName>
</protein>
<keyword evidence="9 15" id="KW-1133">Transmembrane helix</keyword>
<evidence type="ECO:0000313" key="19">
    <source>
        <dbReference type="Proteomes" id="UP000032180"/>
    </source>
</evidence>
<evidence type="ECO:0000256" key="13">
    <source>
        <dbReference type="ARBA" id="ARBA00048679"/>
    </source>
</evidence>
<feature type="region of interest" description="Disordered" evidence="14">
    <location>
        <begin position="330"/>
        <end position="351"/>
    </location>
</feature>
<dbReference type="PANTHER" id="PTHR48007:SF11">
    <property type="entry name" value="OS11G0620500 PROTEIN"/>
    <property type="match status" value="1"/>
</dbReference>
<dbReference type="Gene3D" id="3.80.10.10">
    <property type="entry name" value="Ribonuclease Inhibitor"/>
    <property type="match status" value="2"/>
</dbReference>
<dbReference type="PANTHER" id="PTHR48007">
    <property type="entry name" value="LEUCINE-RICH REPEAT RECEPTOR-LIKE PROTEIN KINASE PXC1"/>
    <property type="match status" value="1"/>
</dbReference>
<keyword evidence="11" id="KW-0325">Glycoprotein</keyword>
<evidence type="ECO:0000256" key="10">
    <source>
        <dbReference type="ARBA" id="ARBA00023136"/>
    </source>
</evidence>
<evidence type="ECO:0000256" key="11">
    <source>
        <dbReference type="ARBA" id="ARBA00023180"/>
    </source>
</evidence>
<evidence type="ECO:0000256" key="9">
    <source>
        <dbReference type="ARBA" id="ARBA00022989"/>
    </source>
</evidence>
<evidence type="ECO:0000256" key="1">
    <source>
        <dbReference type="ARBA" id="ARBA00004370"/>
    </source>
</evidence>
<dbReference type="InterPro" id="IPR046959">
    <property type="entry name" value="PRK1-6/SRF4-like"/>
</dbReference>
<evidence type="ECO:0000256" key="15">
    <source>
        <dbReference type="SAM" id="Phobius"/>
    </source>
</evidence>
<keyword evidence="5 15" id="KW-0812">Transmembrane</keyword>
<feature type="compositionally biased region" description="Polar residues" evidence="14">
    <location>
        <begin position="340"/>
        <end position="349"/>
    </location>
</feature>
<keyword evidence="3" id="KW-0723">Serine/threonine-protein kinase</keyword>
<evidence type="ECO:0000256" key="7">
    <source>
        <dbReference type="ARBA" id="ARBA00022737"/>
    </source>
</evidence>
<keyword evidence="4" id="KW-0433">Leucine-rich repeat</keyword>
<name>A0A0D9XUA5_9ORYZ</name>
<dbReference type="InterPro" id="IPR013210">
    <property type="entry name" value="LRR_N_plant-typ"/>
</dbReference>
<dbReference type="InterPro" id="IPR001245">
    <property type="entry name" value="Ser-Thr/Tyr_kinase_cat_dom"/>
</dbReference>
<dbReference type="InterPro" id="IPR000719">
    <property type="entry name" value="Prot_kinase_dom"/>
</dbReference>
<evidence type="ECO:0000259" key="17">
    <source>
        <dbReference type="PROSITE" id="PS50011"/>
    </source>
</evidence>
<keyword evidence="19" id="KW-1185">Reference proteome</keyword>
<keyword evidence="7" id="KW-0677">Repeat</keyword>
<dbReference type="GO" id="GO:0005524">
    <property type="term" value="F:ATP binding"/>
    <property type="evidence" value="ECO:0007669"/>
    <property type="project" value="InterPro"/>
</dbReference>
<dbReference type="eggNOG" id="ENOG502QRTV">
    <property type="taxonomic scope" value="Eukaryota"/>
</dbReference>
<feature type="signal peptide" evidence="16">
    <location>
        <begin position="1"/>
        <end position="27"/>
    </location>
</feature>
<dbReference type="HOGENOM" id="CLU_000288_92_6_1"/>
<evidence type="ECO:0000256" key="12">
    <source>
        <dbReference type="ARBA" id="ARBA00047899"/>
    </source>
</evidence>
<feature type="transmembrane region" description="Helical" evidence="15">
    <location>
        <begin position="282"/>
        <end position="304"/>
    </location>
</feature>
<dbReference type="Proteomes" id="UP000032180">
    <property type="component" value="Chromosome 11"/>
</dbReference>
<evidence type="ECO:0000256" key="2">
    <source>
        <dbReference type="ARBA" id="ARBA00012513"/>
    </source>
</evidence>
<keyword evidence="8" id="KW-0808">Transferase</keyword>
<dbReference type="GO" id="GO:0004674">
    <property type="term" value="F:protein serine/threonine kinase activity"/>
    <property type="evidence" value="ECO:0007669"/>
    <property type="project" value="UniProtKB-KW"/>
</dbReference>
<accession>A0A0D9XUA5</accession>
<comment type="subcellular location">
    <subcellularLocation>
        <location evidence="1">Membrane</location>
    </subcellularLocation>
</comment>
<comment type="catalytic activity">
    <reaction evidence="12">
        <text>L-threonyl-[protein] + ATP = O-phospho-L-threonyl-[protein] + ADP + H(+)</text>
        <dbReference type="Rhea" id="RHEA:46608"/>
        <dbReference type="Rhea" id="RHEA-COMP:11060"/>
        <dbReference type="Rhea" id="RHEA-COMP:11605"/>
        <dbReference type="ChEBI" id="CHEBI:15378"/>
        <dbReference type="ChEBI" id="CHEBI:30013"/>
        <dbReference type="ChEBI" id="CHEBI:30616"/>
        <dbReference type="ChEBI" id="CHEBI:61977"/>
        <dbReference type="ChEBI" id="CHEBI:456216"/>
        <dbReference type="EC" id="2.7.11.1"/>
    </reaction>
</comment>
<dbReference type="Pfam" id="PF07714">
    <property type="entry name" value="PK_Tyr_Ser-Thr"/>
    <property type="match status" value="1"/>
</dbReference>
<reference evidence="19" key="2">
    <citation type="submission" date="2013-12" db="EMBL/GenBank/DDBJ databases">
        <authorList>
            <person name="Yu Y."/>
            <person name="Lee S."/>
            <person name="de Baynast K."/>
            <person name="Wissotski M."/>
            <person name="Liu L."/>
            <person name="Talag J."/>
            <person name="Goicoechea J."/>
            <person name="Angelova A."/>
            <person name="Jetty R."/>
            <person name="Kudrna D."/>
            <person name="Golser W."/>
            <person name="Rivera L."/>
            <person name="Zhang J."/>
            <person name="Wing R."/>
        </authorList>
    </citation>
    <scope>NUCLEOTIDE SEQUENCE</scope>
</reference>
<feature type="domain" description="Protein kinase" evidence="17">
    <location>
        <begin position="374"/>
        <end position="676"/>
    </location>
</feature>
<dbReference type="PROSITE" id="PS50011">
    <property type="entry name" value="PROTEIN_KINASE_DOM"/>
    <property type="match status" value="1"/>
</dbReference>
<keyword evidence="8" id="KW-0418">Kinase</keyword>
<proteinExistence type="predicted"/>
<evidence type="ECO:0000256" key="8">
    <source>
        <dbReference type="ARBA" id="ARBA00022777"/>
    </source>
</evidence>
<organism evidence="18 19">
    <name type="scientific">Leersia perrieri</name>
    <dbReference type="NCBI Taxonomy" id="77586"/>
    <lineage>
        <taxon>Eukaryota</taxon>
        <taxon>Viridiplantae</taxon>
        <taxon>Streptophyta</taxon>
        <taxon>Embryophyta</taxon>
        <taxon>Tracheophyta</taxon>
        <taxon>Spermatophyta</taxon>
        <taxon>Magnoliopsida</taxon>
        <taxon>Liliopsida</taxon>
        <taxon>Poales</taxon>
        <taxon>Poaceae</taxon>
        <taxon>BOP clade</taxon>
        <taxon>Oryzoideae</taxon>
        <taxon>Oryzeae</taxon>
        <taxon>Oryzinae</taxon>
        <taxon>Leersia</taxon>
    </lineage>
</organism>
<dbReference type="InterPro" id="IPR001611">
    <property type="entry name" value="Leu-rich_rpt"/>
</dbReference>